<sequence length="498" mass="56725">MEGKRTGRSGGFFGLSGPHPLLIALAAGLYPLLHYYNGNFDIADSWIQLLFMLGLCLGLPILLVYVSKFVFRLGFLRKFKSYRLTAVNLVVFFGLLGLLIFHLNKKELAVVLLVSALASFLLYRFLGQVIILQLLLAVMSFVTLIPRGWFVLNYDAEWTQTPDAITEVVFKQNPNVYVIQPDGYTNFTELRKAPYNHRDKTFENYLTETGFINYPNFRSNYYSTLTSNSSMFAMKHHYYQNTYPGNLKTYGSQEVIVGSQNNVLKTFKKNGYKTHLVTDNSFFLTNRKLSSFDHCNIDQSEVKLYDTGGISGVDIIEDFQKLLHGQSDTSNFYFIEKTIPSHIQYTKAASLGVEMERETYLERLEEANDWLTQLITLIHTYDTDPLIILVGDHGGYVGLSYVKEVEQIKLSPLEATSVFSSLLSIKWPQGLNAEGIEFRSNVNLFRQLFAVMSGDKQWLNNLEANESFVPLYDGGSANFYKYIDDEGNSVFEQVETPN</sequence>
<organism evidence="3 4">
    <name type="scientific">Constantimarinum furrinae</name>
    <dbReference type="NCBI Taxonomy" id="2562285"/>
    <lineage>
        <taxon>Bacteria</taxon>
        <taxon>Pseudomonadati</taxon>
        <taxon>Bacteroidota</taxon>
        <taxon>Flavobacteriia</taxon>
        <taxon>Flavobacteriales</taxon>
        <taxon>Flavobacteriaceae</taxon>
        <taxon>Altibacter/Constantimarinum group</taxon>
        <taxon>Constantimarinum</taxon>
    </lineage>
</organism>
<keyword evidence="1" id="KW-0472">Membrane</keyword>
<dbReference type="Gene3D" id="3.40.720.10">
    <property type="entry name" value="Alkaline Phosphatase, subunit A"/>
    <property type="match status" value="1"/>
</dbReference>
<feature type="transmembrane region" description="Helical" evidence="1">
    <location>
        <begin position="134"/>
        <end position="152"/>
    </location>
</feature>
<feature type="transmembrane region" description="Helical" evidence="1">
    <location>
        <begin position="45"/>
        <end position="66"/>
    </location>
</feature>
<keyword evidence="1" id="KW-1133">Transmembrane helix</keyword>
<dbReference type="InterPro" id="IPR017850">
    <property type="entry name" value="Alkaline_phosphatase_core_sf"/>
</dbReference>
<feature type="domain" description="Sulfatase N-terminal" evidence="2">
    <location>
        <begin position="219"/>
        <end position="398"/>
    </location>
</feature>
<feature type="transmembrane region" description="Helical" evidence="1">
    <location>
        <begin position="109"/>
        <end position="127"/>
    </location>
</feature>
<gene>
    <name evidence="3" type="ORF">ALE3EI_1668</name>
</gene>
<dbReference type="InterPro" id="IPR000917">
    <property type="entry name" value="Sulfatase_N"/>
</dbReference>
<evidence type="ECO:0000259" key="2">
    <source>
        <dbReference type="Pfam" id="PF00884"/>
    </source>
</evidence>
<feature type="transmembrane region" description="Helical" evidence="1">
    <location>
        <begin position="86"/>
        <end position="103"/>
    </location>
</feature>
<keyword evidence="4" id="KW-1185">Reference proteome</keyword>
<dbReference type="Pfam" id="PF00884">
    <property type="entry name" value="Sulfatase"/>
    <property type="match status" value="1"/>
</dbReference>
<dbReference type="RefSeq" id="WP_186987828.1">
    <property type="nucleotide sequence ID" value="NZ_CP052909.1"/>
</dbReference>
<dbReference type="SUPFAM" id="SSF53649">
    <property type="entry name" value="Alkaline phosphatase-like"/>
    <property type="match status" value="1"/>
</dbReference>
<proteinExistence type="predicted"/>
<dbReference type="Proteomes" id="UP000515514">
    <property type="component" value="Chromosome"/>
</dbReference>
<reference evidence="3 4" key="1">
    <citation type="submission" date="2020-04" db="EMBL/GenBank/DDBJ databases">
        <title>Genome sequence of Altibacter aquimarinus strain ALE3EI.</title>
        <authorList>
            <person name="Oh H.-M."/>
            <person name="Jang D."/>
        </authorList>
    </citation>
    <scope>NUCLEOTIDE SEQUENCE [LARGE SCALE GENOMIC DNA]</scope>
    <source>
        <strain evidence="3 4">ALE3EI</strain>
    </source>
</reference>
<dbReference type="KEGG" id="alti:ALE3EI_1668"/>
<evidence type="ECO:0000313" key="4">
    <source>
        <dbReference type="Proteomes" id="UP000515514"/>
    </source>
</evidence>
<keyword evidence="1" id="KW-0812">Transmembrane</keyword>
<feature type="transmembrane region" description="Helical" evidence="1">
    <location>
        <begin position="12"/>
        <end position="33"/>
    </location>
</feature>
<evidence type="ECO:0000313" key="3">
    <source>
        <dbReference type="EMBL" id="QNJ98220.1"/>
    </source>
</evidence>
<accession>A0A7G8PV54</accession>
<evidence type="ECO:0000256" key="1">
    <source>
        <dbReference type="SAM" id="Phobius"/>
    </source>
</evidence>
<name>A0A7G8PV54_9FLAO</name>
<dbReference type="EMBL" id="CP052909">
    <property type="protein sequence ID" value="QNJ98220.1"/>
    <property type="molecule type" value="Genomic_DNA"/>
</dbReference>
<protein>
    <recommendedName>
        <fullName evidence="2">Sulfatase N-terminal domain-containing protein</fullName>
    </recommendedName>
</protein>
<dbReference type="AlphaFoldDB" id="A0A7G8PV54"/>